<gene>
    <name evidence="1" type="ORF">FCN74_00115</name>
</gene>
<dbReference type="InterPro" id="IPR011250">
    <property type="entry name" value="OMP/PagP_B-barrel"/>
</dbReference>
<evidence type="ECO:0000313" key="2">
    <source>
        <dbReference type="Proteomes" id="UP000306552"/>
    </source>
</evidence>
<protein>
    <recommendedName>
        <fullName evidence="3">Outer membrane protein beta-barrel domain-containing protein</fullName>
    </recommendedName>
</protein>
<dbReference type="EMBL" id="SWMU01000001">
    <property type="protein sequence ID" value="TKS56867.1"/>
    <property type="molecule type" value="Genomic_DNA"/>
</dbReference>
<proteinExistence type="predicted"/>
<sequence>MEGSYNNFSIGNGFEYYPLGIKIRRIYSSSFMDNFSPYGGLAFGVNFVTPDATSSLPGGLSDPNNVFPTFISESSSNGIDLESQVALSLNFQVGARYKINDQSDIFLESSWMFFDNDFVDGLSPVGPQNKNDDWAWGINVGYTYIFF</sequence>
<evidence type="ECO:0008006" key="3">
    <source>
        <dbReference type="Google" id="ProtNLM"/>
    </source>
</evidence>
<dbReference type="Proteomes" id="UP000306552">
    <property type="component" value="Unassembled WGS sequence"/>
</dbReference>
<keyword evidence="2" id="KW-1185">Reference proteome</keyword>
<dbReference type="SUPFAM" id="SSF56925">
    <property type="entry name" value="OMPA-like"/>
    <property type="match status" value="1"/>
</dbReference>
<reference evidence="1 2" key="1">
    <citation type="submission" date="2019-04" db="EMBL/GenBank/DDBJ databases">
        <title>Psychroflexus halotolerans sp. nov., isolated from a marine solar saltern.</title>
        <authorList>
            <person name="Feng X."/>
        </authorList>
    </citation>
    <scope>NUCLEOTIDE SEQUENCE [LARGE SCALE GENOMIC DNA]</scope>
    <source>
        <strain evidence="1 2">WDS2C27</strain>
    </source>
</reference>
<dbReference type="Gene3D" id="2.40.160.20">
    <property type="match status" value="1"/>
</dbReference>
<accession>A0A4U5TRI5</accession>
<organism evidence="1 2">
    <name type="scientific">Mesohalobacter halotolerans</name>
    <dbReference type="NCBI Taxonomy" id="1883405"/>
    <lineage>
        <taxon>Bacteria</taxon>
        <taxon>Pseudomonadati</taxon>
        <taxon>Bacteroidota</taxon>
        <taxon>Flavobacteriia</taxon>
        <taxon>Flavobacteriales</taxon>
        <taxon>Flavobacteriaceae</taxon>
        <taxon>Mesohalobacter</taxon>
    </lineage>
</organism>
<comment type="caution">
    <text evidence="1">The sequence shown here is derived from an EMBL/GenBank/DDBJ whole genome shotgun (WGS) entry which is preliminary data.</text>
</comment>
<name>A0A4U5TRI5_9FLAO</name>
<evidence type="ECO:0000313" key="1">
    <source>
        <dbReference type="EMBL" id="TKS56867.1"/>
    </source>
</evidence>
<dbReference type="AlphaFoldDB" id="A0A4U5TRI5"/>